<accession>A0A3N0B4T0</accession>
<dbReference type="PANTHER" id="PTHR31126:SF1">
    <property type="entry name" value="TYROSINE SPECIFIC PROTEIN PHOSPHATASES DOMAIN-CONTAINING PROTEIN"/>
    <property type="match status" value="1"/>
</dbReference>
<dbReference type="SUPFAM" id="SSF52799">
    <property type="entry name" value="(Phosphotyrosine protein) phosphatases II"/>
    <property type="match status" value="1"/>
</dbReference>
<dbReference type="Gene3D" id="3.90.190.10">
    <property type="entry name" value="Protein tyrosine phosphatase superfamily"/>
    <property type="match status" value="1"/>
</dbReference>
<dbReference type="GO" id="GO:0004721">
    <property type="term" value="F:phosphoprotein phosphatase activity"/>
    <property type="evidence" value="ECO:0007669"/>
    <property type="project" value="InterPro"/>
</dbReference>
<name>A0A3N0B4T0_9ACTN</name>
<proteinExistence type="inferred from homology"/>
<dbReference type="InterPro" id="IPR026893">
    <property type="entry name" value="Tyr/Ser_Pase_IphP-type"/>
</dbReference>
<dbReference type="Proteomes" id="UP000278632">
    <property type="component" value="Unassembled WGS sequence"/>
</dbReference>
<evidence type="ECO:0000313" key="3">
    <source>
        <dbReference type="Proteomes" id="UP000278632"/>
    </source>
</evidence>
<evidence type="ECO:0000256" key="1">
    <source>
        <dbReference type="ARBA" id="ARBA00009580"/>
    </source>
</evidence>
<dbReference type="PANTHER" id="PTHR31126">
    <property type="entry name" value="TYROSINE-PROTEIN PHOSPHATASE"/>
    <property type="match status" value="1"/>
</dbReference>
<comment type="similarity">
    <text evidence="1">Belongs to the protein-tyrosine phosphatase family.</text>
</comment>
<dbReference type="Pfam" id="PF13350">
    <property type="entry name" value="Y_phosphatase3"/>
    <property type="match status" value="1"/>
</dbReference>
<evidence type="ECO:0000313" key="2">
    <source>
        <dbReference type="EMBL" id="RNL41824.1"/>
    </source>
</evidence>
<dbReference type="EMBL" id="QICD01000019">
    <property type="protein sequence ID" value="RNL41824.1"/>
    <property type="molecule type" value="Genomic_DNA"/>
</dbReference>
<organism evidence="2 3">
    <name type="scientific">Paraeggerthella hongkongensis</name>
    <dbReference type="NCBI Taxonomy" id="230658"/>
    <lineage>
        <taxon>Bacteria</taxon>
        <taxon>Bacillati</taxon>
        <taxon>Actinomycetota</taxon>
        <taxon>Coriobacteriia</taxon>
        <taxon>Eggerthellales</taxon>
        <taxon>Eggerthellaceae</taxon>
        <taxon>Paraeggerthella</taxon>
    </lineage>
</organism>
<keyword evidence="3" id="KW-1185">Reference proteome</keyword>
<gene>
    <name evidence="2" type="ORF">DMP08_09040</name>
</gene>
<dbReference type="RefSeq" id="WP_123192582.1">
    <property type="nucleotide sequence ID" value="NZ_QICD01000019.1"/>
</dbReference>
<dbReference type="InterPro" id="IPR029021">
    <property type="entry name" value="Prot-tyrosine_phosphatase-like"/>
</dbReference>
<dbReference type="AlphaFoldDB" id="A0A3N0B4T0"/>
<dbReference type="OrthoDB" id="1188001at2"/>
<sequence length="293" mass="32265">MVDTVPNDFYPALDIVDTEGFESASDGRIEFEGLPNTRDLGGIPAAGGLFVRHARLLRSGALDRATQRDLETLADEFDVRTVVDLRTEEERREHPDPEDALLGVRFFCAPVLSAATFGVTHEGGVLSALKALRAVQKNPAGMMMDVYARMVLDERSQRGFSQFFQGVLTADQGAVLWHCTIGKDRAGLATMLMLHVLGVPRDVIVKDYEATNRYVEARSQDIMDALAAYGLADKLDASLKVLNSADPRFLQAAFDAVDREYGSLDEYVRVALGVADDQRDALRHRYLTDSPQG</sequence>
<reference evidence="3" key="1">
    <citation type="submission" date="2018-05" db="EMBL/GenBank/DDBJ databases">
        <title>Genome Sequencing of selected type strains of the family Eggerthellaceae.</title>
        <authorList>
            <person name="Danylec N."/>
            <person name="Stoll D.A."/>
            <person name="Doetsch A."/>
            <person name="Huch M."/>
        </authorList>
    </citation>
    <scope>NUCLEOTIDE SEQUENCE [LARGE SCALE GENOMIC DNA]</scope>
    <source>
        <strain evidence="3">DSM 16106</strain>
    </source>
</reference>
<comment type="caution">
    <text evidence="2">The sequence shown here is derived from an EMBL/GenBank/DDBJ whole genome shotgun (WGS) entry which is preliminary data.</text>
</comment>
<protein>
    <submittedName>
        <fullName evidence="2">Protein-tyrosine-phosphatase</fullName>
    </submittedName>
</protein>